<dbReference type="EMBL" id="MU150258">
    <property type="protein sequence ID" value="KAF9463969.1"/>
    <property type="molecule type" value="Genomic_DNA"/>
</dbReference>
<comment type="caution">
    <text evidence="2">The sequence shown here is derived from an EMBL/GenBank/DDBJ whole genome shotgun (WGS) entry which is preliminary data.</text>
</comment>
<dbReference type="OrthoDB" id="195231at2759"/>
<evidence type="ECO:0000313" key="2">
    <source>
        <dbReference type="EMBL" id="KAF9463969.1"/>
    </source>
</evidence>
<gene>
    <name evidence="2" type="ORF">BDZ94DRAFT_1257895</name>
</gene>
<evidence type="ECO:0000256" key="1">
    <source>
        <dbReference type="SAM" id="SignalP"/>
    </source>
</evidence>
<dbReference type="Proteomes" id="UP000807353">
    <property type="component" value="Unassembled WGS sequence"/>
</dbReference>
<keyword evidence="3" id="KW-1185">Reference proteome</keyword>
<dbReference type="AlphaFoldDB" id="A0A9P5Y781"/>
<protein>
    <submittedName>
        <fullName evidence="2">Uncharacterized protein</fullName>
    </submittedName>
</protein>
<feature type="signal peptide" evidence="1">
    <location>
        <begin position="1"/>
        <end position="17"/>
    </location>
</feature>
<reference evidence="2" key="1">
    <citation type="submission" date="2020-11" db="EMBL/GenBank/DDBJ databases">
        <authorList>
            <consortium name="DOE Joint Genome Institute"/>
            <person name="Ahrendt S."/>
            <person name="Riley R."/>
            <person name="Andreopoulos W."/>
            <person name="Labutti K."/>
            <person name="Pangilinan J."/>
            <person name="Ruiz-Duenas F.J."/>
            <person name="Barrasa J.M."/>
            <person name="Sanchez-Garcia M."/>
            <person name="Camarero S."/>
            <person name="Miyauchi S."/>
            <person name="Serrano A."/>
            <person name="Linde D."/>
            <person name="Babiker R."/>
            <person name="Drula E."/>
            <person name="Ayuso-Fernandez I."/>
            <person name="Pacheco R."/>
            <person name="Padilla G."/>
            <person name="Ferreira P."/>
            <person name="Barriuso J."/>
            <person name="Kellner H."/>
            <person name="Castanera R."/>
            <person name="Alfaro M."/>
            <person name="Ramirez L."/>
            <person name="Pisabarro A.G."/>
            <person name="Kuo A."/>
            <person name="Tritt A."/>
            <person name="Lipzen A."/>
            <person name="He G."/>
            <person name="Yan M."/>
            <person name="Ng V."/>
            <person name="Cullen D."/>
            <person name="Martin F."/>
            <person name="Rosso M.-N."/>
            <person name="Henrissat B."/>
            <person name="Hibbett D."/>
            <person name="Martinez A.T."/>
            <person name="Grigoriev I.V."/>
        </authorList>
    </citation>
    <scope>NUCLEOTIDE SEQUENCE</scope>
    <source>
        <strain evidence="2">CBS 247.69</strain>
    </source>
</reference>
<proteinExistence type="predicted"/>
<keyword evidence="1" id="KW-0732">Signal</keyword>
<evidence type="ECO:0000313" key="3">
    <source>
        <dbReference type="Proteomes" id="UP000807353"/>
    </source>
</evidence>
<organism evidence="2 3">
    <name type="scientific">Collybia nuda</name>
    <dbReference type="NCBI Taxonomy" id="64659"/>
    <lineage>
        <taxon>Eukaryota</taxon>
        <taxon>Fungi</taxon>
        <taxon>Dikarya</taxon>
        <taxon>Basidiomycota</taxon>
        <taxon>Agaricomycotina</taxon>
        <taxon>Agaricomycetes</taxon>
        <taxon>Agaricomycetidae</taxon>
        <taxon>Agaricales</taxon>
        <taxon>Tricholomatineae</taxon>
        <taxon>Clitocybaceae</taxon>
        <taxon>Collybia</taxon>
    </lineage>
</organism>
<feature type="chain" id="PRO_5040152586" evidence="1">
    <location>
        <begin position="18"/>
        <end position="214"/>
    </location>
</feature>
<name>A0A9P5Y781_9AGAR</name>
<accession>A0A9P5Y781</accession>
<sequence length="214" mass="23597">MRTPVFVILAIAVMARAGLIDVGGPCSSMNDHLDLESRKFTSECTDQTFCSRALNGTCTPRLCRRDEYPFGFNATQEIPPQCDVGSYCPDEGRGCVPLEVAGSPCQLNRDEQCGPPPDWERLASSRNFNGSICLQSTIEMVTLRYANKTLSQSCIIENTTFRDVGPDGQEYVITVMRDNCLSHQLYCDPIELVCQRTRPVGLACTSDSVCETVC</sequence>